<feature type="transmembrane region" description="Helical" evidence="1">
    <location>
        <begin position="41"/>
        <end position="62"/>
    </location>
</feature>
<accession>A0ABS3VXC2</accession>
<proteinExistence type="predicted"/>
<dbReference type="Proteomes" id="UP000823521">
    <property type="component" value="Unassembled WGS sequence"/>
</dbReference>
<feature type="transmembrane region" description="Helical" evidence="1">
    <location>
        <begin position="12"/>
        <end position="29"/>
    </location>
</feature>
<evidence type="ECO:0000313" key="3">
    <source>
        <dbReference type="Proteomes" id="UP000823521"/>
    </source>
</evidence>
<keyword evidence="1" id="KW-1133">Transmembrane helix</keyword>
<dbReference type="RefSeq" id="WP_208816169.1">
    <property type="nucleotide sequence ID" value="NZ_WVUH01000273.1"/>
</dbReference>
<keyword evidence="1" id="KW-0812">Transmembrane</keyword>
<name>A0ABS3VXC2_MICEH</name>
<comment type="caution">
    <text evidence="2">The sequence shown here is derived from an EMBL/GenBank/DDBJ whole genome shotgun (WGS) entry which is preliminary data.</text>
</comment>
<gene>
    <name evidence="2" type="ORF">GSF22_24840</name>
</gene>
<evidence type="ECO:0000256" key="1">
    <source>
        <dbReference type="SAM" id="Phobius"/>
    </source>
</evidence>
<protein>
    <submittedName>
        <fullName evidence="2">Uncharacterized protein</fullName>
    </submittedName>
</protein>
<evidence type="ECO:0000313" key="2">
    <source>
        <dbReference type="EMBL" id="MBO4209196.1"/>
    </source>
</evidence>
<organism evidence="2 3">
    <name type="scientific">Micromonospora echinofusca</name>
    <dbReference type="NCBI Taxonomy" id="47858"/>
    <lineage>
        <taxon>Bacteria</taxon>
        <taxon>Bacillati</taxon>
        <taxon>Actinomycetota</taxon>
        <taxon>Actinomycetes</taxon>
        <taxon>Micromonosporales</taxon>
        <taxon>Micromonosporaceae</taxon>
        <taxon>Micromonospora</taxon>
    </lineage>
</organism>
<dbReference type="EMBL" id="WVUH01000273">
    <property type="protein sequence ID" value="MBO4209196.1"/>
    <property type="molecule type" value="Genomic_DNA"/>
</dbReference>
<keyword evidence="3" id="KW-1185">Reference proteome</keyword>
<keyword evidence="1" id="KW-0472">Membrane</keyword>
<sequence>MRQISSRWRWPWVAGLGVALGVATAIFFRHRFPKLITTEDIAITAAGITLMTALLAFASAKASQSAASESRRALQLHYQPGRIRIEFTARDPENPLVPASSPAPLRISLVFWPGIQSAYEMIWVDDYGRAHAPTHVTPPMQGEVNWDAGWFLLADVSAAEGPGPNNPRLPLGLQMLQIECRDDQLGTKWRAFKSWPAGSEPGVCVLSFEPVDS</sequence>
<reference evidence="2 3" key="1">
    <citation type="submission" date="2019-12" db="EMBL/GenBank/DDBJ databases">
        <title>Whole genome sequencing of endophytic Actinobacterium Micromonospora sp. MPMI6T.</title>
        <authorList>
            <person name="Evv R."/>
            <person name="Podile A.R."/>
        </authorList>
    </citation>
    <scope>NUCLEOTIDE SEQUENCE [LARGE SCALE GENOMIC DNA]</scope>
    <source>
        <strain evidence="2 3">MPMI6</strain>
    </source>
</reference>